<evidence type="ECO:0000313" key="4">
    <source>
        <dbReference type="Proteomes" id="UP000396862"/>
    </source>
</evidence>
<proteinExistence type="predicted"/>
<feature type="transmembrane region" description="Helical" evidence="1">
    <location>
        <begin position="166"/>
        <end position="185"/>
    </location>
</feature>
<evidence type="ECO:0000313" key="3">
    <source>
        <dbReference type="EMBL" id="GET23003.1"/>
    </source>
</evidence>
<accession>A0ABQ0ZNI7</accession>
<comment type="caution">
    <text evidence="2">The sequence shown here is derived from an EMBL/GenBank/DDBJ whole genome shotgun (WGS) entry which is preliminary data.</text>
</comment>
<gene>
    <name evidence="2" type="ORF">JCM18694_32460</name>
    <name evidence="3" type="ORF">JCM18694_32490</name>
</gene>
<feature type="transmembrane region" description="Helical" evidence="1">
    <location>
        <begin position="206"/>
        <end position="227"/>
    </location>
</feature>
<protein>
    <submittedName>
        <fullName evidence="2">Uncharacterized protein</fullName>
    </submittedName>
</protein>
<dbReference type="EMBL" id="BLAU01000001">
    <property type="protein sequence ID" value="GET23003.1"/>
    <property type="molecule type" value="Genomic_DNA"/>
</dbReference>
<sequence>MNEFNIRKDLPSIKVDKELVNQLEKYIISDIPEIIGIDKQTILDNYSIEIVDSLGSGKFNSISEFPLSLFQDGTKEINFGFSVYNQSFCSVKISFSVEQYSSKIDISLKTTNPREKAQGIYNGILEHINQHKTYNFVFHKIFIGIIGGIGIGLITPIITLAVDKNYLWASLLTLASIIIIFFAYKGPKLKPYSEFSTKRQIRYNRIFSYFIWGFISYLIFGLGFGLLKDVIIK</sequence>
<keyword evidence="1" id="KW-0812">Transmembrane</keyword>
<keyword evidence="1" id="KW-1133">Transmembrane helix</keyword>
<name>A0ABQ0ZNI7_9BACT</name>
<dbReference type="RefSeq" id="WP_153637058.1">
    <property type="nucleotide sequence ID" value="NZ_BLAU01000001.1"/>
</dbReference>
<evidence type="ECO:0000313" key="2">
    <source>
        <dbReference type="EMBL" id="GET23000.1"/>
    </source>
</evidence>
<reference evidence="2 4" key="1">
    <citation type="submission" date="2019-10" db="EMBL/GenBank/DDBJ databases">
        <title>Prolixibacter strains distinguished by the presence of nitrate reductase genes were adept at nitrate-dependent anaerobic corrosion of metallic iron and carbon steel.</title>
        <authorList>
            <person name="Iino T."/>
            <person name="Shono N."/>
            <person name="Ito K."/>
            <person name="Nakamura R."/>
            <person name="Sueoka K."/>
            <person name="Harayama S."/>
            <person name="Ohkuma M."/>
        </authorList>
    </citation>
    <scope>NUCLEOTIDE SEQUENCE [LARGE SCALE GENOMIC DNA]</scope>
    <source>
        <strain evidence="2 4">MIC1-1</strain>
    </source>
</reference>
<dbReference type="EMBL" id="BLAU01000001">
    <property type="protein sequence ID" value="GET23000.1"/>
    <property type="molecule type" value="Genomic_DNA"/>
</dbReference>
<organism evidence="2 4">
    <name type="scientific">Prolixibacter denitrificans</name>
    <dbReference type="NCBI Taxonomy" id="1541063"/>
    <lineage>
        <taxon>Bacteria</taxon>
        <taxon>Pseudomonadati</taxon>
        <taxon>Bacteroidota</taxon>
        <taxon>Bacteroidia</taxon>
        <taxon>Marinilabiliales</taxon>
        <taxon>Prolixibacteraceae</taxon>
        <taxon>Prolixibacter</taxon>
    </lineage>
</organism>
<feature type="transmembrane region" description="Helical" evidence="1">
    <location>
        <begin position="141"/>
        <end position="160"/>
    </location>
</feature>
<keyword evidence="4" id="KW-1185">Reference proteome</keyword>
<keyword evidence="1" id="KW-0472">Membrane</keyword>
<dbReference type="Proteomes" id="UP000396862">
    <property type="component" value="Unassembled WGS sequence"/>
</dbReference>
<evidence type="ECO:0000256" key="1">
    <source>
        <dbReference type="SAM" id="Phobius"/>
    </source>
</evidence>